<dbReference type="PANTHER" id="PTHR34383">
    <property type="entry name" value="POLYPHOSPHATE:AMP PHOSPHOTRANSFERASE-RELATED"/>
    <property type="match status" value="1"/>
</dbReference>
<accession>A0ABY4E4Q4</accession>
<evidence type="ECO:0000256" key="3">
    <source>
        <dbReference type="ARBA" id="ARBA00022777"/>
    </source>
</evidence>
<evidence type="ECO:0000313" key="5">
    <source>
        <dbReference type="EMBL" id="UOO90482.1"/>
    </source>
</evidence>
<dbReference type="EMBL" id="CP091511">
    <property type="protein sequence ID" value="UOO90482.1"/>
    <property type="molecule type" value="Genomic_DNA"/>
</dbReference>
<keyword evidence="3 5" id="KW-0418">Kinase</keyword>
<dbReference type="GO" id="GO:0016301">
    <property type="term" value="F:kinase activity"/>
    <property type="evidence" value="ECO:0007669"/>
    <property type="project" value="UniProtKB-KW"/>
</dbReference>
<dbReference type="RefSeq" id="WP_058304811.1">
    <property type="nucleotide sequence ID" value="NZ_CABKVG010000005.1"/>
</dbReference>
<dbReference type="PIRSF" id="PIRSF028756">
    <property type="entry name" value="PPK2_prd"/>
    <property type="match status" value="1"/>
</dbReference>
<sequence>MAFDIKRFLVDGDKKWQWKDHPCKYSKDIPKTKNDRNQLAAELSSELDALQDRLYGEGKRKLLIILQGMDTSGKDGTIRHVFQNVDPLGVRVEAFKAPSEAELARDYLWRVHMVVPKNGEIAIFNRSHYEDVLVTKVKEWISADTEAKRIEHIKAFETMLTDTGTEVVKIFLNISKDEQRERLQQRIDDPCKNWKFNPSDLEDRQLWDKFQSQYARVMRKTSTATAPWYVVPADSKSTRNIIVLQILLHHLRQMNPQYPVVDTSEWPKQIK</sequence>
<comment type="similarity">
    <text evidence="1">Belongs to the polyphosphate kinase 2 (PPK2) family. Class I subfamily.</text>
</comment>
<name>A0ABY4E4Q4_9NEIS</name>
<proteinExistence type="inferred from homology"/>
<evidence type="ECO:0000259" key="4">
    <source>
        <dbReference type="Pfam" id="PF03976"/>
    </source>
</evidence>
<dbReference type="InterPro" id="IPR022300">
    <property type="entry name" value="PPK2-rel_1"/>
</dbReference>
<dbReference type="NCBIfam" id="TIGR03709">
    <property type="entry name" value="PPK2_rel_1"/>
    <property type="match status" value="1"/>
</dbReference>
<gene>
    <name evidence="5" type="ORF">LVJ82_05785</name>
</gene>
<reference evidence="5 6" key="1">
    <citation type="journal article" date="2022" name="Res Sq">
        <title>Evolution of multicellular longitudinally dividing oral cavity symbionts (Neisseriaceae).</title>
        <authorList>
            <person name="Nyongesa S."/>
            <person name="Weber P."/>
            <person name="Bernet E."/>
            <person name="Pullido F."/>
            <person name="Nieckarz M."/>
            <person name="Delaby M."/>
            <person name="Nieves C."/>
            <person name="Viehboeck T."/>
            <person name="Krause N."/>
            <person name="Rivera-Millot A."/>
            <person name="Nakamura A."/>
            <person name="Vischer N."/>
            <person name="VanNieuwenhze M."/>
            <person name="Brun Y."/>
            <person name="Cava F."/>
            <person name="Bulgheresi S."/>
            <person name="Veyrier F."/>
        </authorList>
    </citation>
    <scope>NUCLEOTIDE SEQUENCE [LARGE SCALE GENOMIC DNA]</scope>
    <source>
        <strain evidence="5 6">SN4</strain>
    </source>
</reference>
<keyword evidence="6" id="KW-1185">Reference proteome</keyword>
<dbReference type="InterPro" id="IPR016898">
    <property type="entry name" value="Polyphosphate_phosphotransfera"/>
</dbReference>
<dbReference type="InterPro" id="IPR027417">
    <property type="entry name" value="P-loop_NTPase"/>
</dbReference>
<feature type="domain" description="Polyphosphate kinase-2-related" evidence="4">
    <location>
        <begin position="33"/>
        <end position="257"/>
    </location>
</feature>
<protein>
    <submittedName>
        <fullName evidence="5">Polyphosphate kinase 2 family protein</fullName>
    </submittedName>
</protein>
<dbReference type="Proteomes" id="UP000832011">
    <property type="component" value="Chromosome"/>
</dbReference>
<dbReference type="Gene3D" id="3.40.50.300">
    <property type="entry name" value="P-loop containing nucleotide triphosphate hydrolases"/>
    <property type="match status" value="1"/>
</dbReference>
<keyword evidence="2" id="KW-0808">Transferase</keyword>
<dbReference type="Pfam" id="PF03976">
    <property type="entry name" value="PPK2"/>
    <property type="match status" value="1"/>
</dbReference>
<organism evidence="5 6">
    <name type="scientific">Vitreoscilla massiliensis</name>
    <dbReference type="NCBI Taxonomy" id="1689272"/>
    <lineage>
        <taxon>Bacteria</taxon>
        <taxon>Pseudomonadati</taxon>
        <taxon>Pseudomonadota</taxon>
        <taxon>Betaproteobacteria</taxon>
        <taxon>Neisseriales</taxon>
        <taxon>Neisseriaceae</taxon>
        <taxon>Vitreoscilla</taxon>
    </lineage>
</organism>
<dbReference type="SUPFAM" id="SSF52540">
    <property type="entry name" value="P-loop containing nucleoside triphosphate hydrolases"/>
    <property type="match status" value="1"/>
</dbReference>
<dbReference type="InterPro" id="IPR022488">
    <property type="entry name" value="PPK2-related"/>
</dbReference>
<evidence type="ECO:0000256" key="2">
    <source>
        <dbReference type="ARBA" id="ARBA00022679"/>
    </source>
</evidence>
<evidence type="ECO:0000313" key="6">
    <source>
        <dbReference type="Proteomes" id="UP000832011"/>
    </source>
</evidence>
<dbReference type="PANTHER" id="PTHR34383:SF3">
    <property type="entry name" value="POLYPHOSPHATE:AMP PHOSPHOTRANSFERASE"/>
    <property type="match status" value="1"/>
</dbReference>
<evidence type="ECO:0000256" key="1">
    <source>
        <dbReference type="ARBA" id="ARBA00009924"/>
    </source>
</evidence>